<proteinExistence type="predicted"/>
<dbReference type="InterPro" id="IPR002078">
    <property type="entry name" value="Sigma_54_int"/>
</dbReference>
<dbReference type="Gene3D" id="3.40.50.300">
    <property type="entry name" value="P-loop containing nucleotide triphosphate hydrolases"/>
    <property type="match status" value="1"/>
</dbReference>
<dbReference type="AlphaFoldDB" id="A0A386H3W1"/>
<dbReference type="PROSITE" id="PS00688">
    <property type="entry name" value="SIGMA54_INTERACT_3"/>
    <property type="match status" value="1"/>
</dbReference>
<keyword evidence="3" id="KW-0805">Transcription regulation</keyword>
<dbReference type="InterPro" id="IPR025943">
    <property type="entry name" value="Sigma_54_int_dom_ATP-bd_2"/>
</dbReference>
<dbReference type="CDD" id="cd00009">
    <property type="entry name" value="AAA"/>
    <property type="match status" value="1"/>
</dbReference>
<keyword evidence="2" id="KW-0067">ATP-binding</keyword>
<dbReference type="InterPro" id="IPR058031">
    <property type="entry name" value="AAA_lid_NorR"/>
</dbReference>
<evidence type="ECO:0000313" key="7">
    <source>
        <dbReference type="EMBL" id="AYD40175.1"/>
    </source>
</evidence>
<dbReference type="PANTHER" id="PTHR32071">
    <property type="entry name" value="TRANSCRIPTIONAL REGULATORY PROTEIN"/>
    <property type="match status" value="1"/>
</dbReference>
<dbReference type="OrthoDB" id="9803970at2"/>
<dbReference type="Gene3D" id="3.30.450.20">
    <property type="entry name" value="PAS domain"/>
    <property type="match status" value="1"/>
</dbReference>
<dbReference type="SUPFAM" id="SSF55785">
    <property type="entry name" value="PYP-like sensor domain (PAS domain)"/>
    <property type="match status" value="1"/>
</dbReference>
<evidence type="ECO:0000256" key="3">
    <source>
        <dbReference type="ARBA" id="ARBA00023015"/>
    </source>
</evidence>
<dbReference type="InterPro" id="IPR009057">
    <property type="entry name" value="Homeodomain-like_sf"/>
</dbReference>
<dbReference type="InterPro" id="IPR025662">
    <property type="entry name" value="Sigma_54_int_dom_ATP-bd_1"/>
</dbReference>
<evidence type="ECO:0000256" key="1">
    <source>
        <dbReference type="ARBA" id="ARBA00022741"/>
    </source>
</evidence>
<dbReference type="PANTHER" id="PTHR32071:SF57">
    <property type="entry name" value="C4-DICARBOXYLATE TRANSPORT TRANSCRIPTIONAL REGULATORY PROTEIN DCTD"/>
    <property type="match status" value="1"/>
</dbReference>
<protein>
    <submittedName>
        <fullName evidence="7">AAA family ATPase</fullName>
    </submittedName>
</protein>
<evidence type="ECO:0000256" key="2">
    <source>
        <dbReference type="ARBA" id="ARBA00022840"/>
    </source>
</evidence>
<dbReference type="InterPro" id="IPR025944">
    <property type="entry name" value="Sigma_54_int_dom_CS"/>
</dbReference>
<evidence type="ECO:0000259" key="6">
    <source>
        <dbReference type="PROSITE" id="PS50045"/>
    </source>
</evidence>
<name>A0A386H3W1_9CLOT</name>
<evidence type="ECO:0000256" key="5">
    <source>
        <dbReference type="ARBA" id="ARBA00023163"/>
    </source>
</evidence>
<accession>A0A386H3W1</accession>
<dbReference type="FunFam" id="3.40.50.300:FF:000006">
    <property type="entry name" value="DNA-binding transcriptional regulator NtrC"/>
    <property type="match status" value="1"/>
</dbReference>
<keyword evidence="8" id="KW-1185">Reference proteome</keyword>
<dbReference type="EMBL" id="CP032416">
    <property type="protein sequence ID" value="AYD40175.1"/>
    <property type="molecule type" value="Genomic_DNA"/>
</dbReference>
<sequence>MILLETFKKITSKKIDRLFIKINDIIFNQIPIPICLVNSECKIVTFNNSFKDYFNLKLENEKGKFVGEVDPNARFPVILKTGKAEINRKHKFQGRDIIVHRLPLHFNNKLIGGISITIIGDLNYIYRLVTENNLIKNLKSYKNNQSAISEVYKAKYTFDDILSNSNCLNNCKEQAKSFAETDLTVLITGESGVGKELFAHSIHNYSKRRKNPFISINCAAIPESLIESELFGHEEGSFTGATKNGRMGKFELANTGTIFLDEIGDLPLKMQVKLLRVLQEKEIERVGGNKIINLDIRVIAATNCDLQEKVNSGTFRKDLFYRLNVLNLEIPPLRERPSDISLLIDNFINNFYKKYGICGEFTEDVLKTLCLYKWPGNVRELRNIVERMLVISKEHSIKVDSIPENILNSSKESMDANIKQLIKTKTFSPLKSSVFKTEKELIINTLIENNFNKSKTAEILGIPRMTLYRKLKEINLK</sequence>
<dbReference type="PROSITE" id="PS50045">
    <property type="entry name" value="SIGMA54_INTERACT_4"/>
    <property type="match status" value="1"/>
</dbReference>
<dbReference type="PROSITE" id="PS00676">
    <property type="entry name" value="SIGMA54_INTERACT_2"/>
    <property type="match status" value="1"/>
</dbReference>
<dbReference type="InterPro" id="IPR035965">
    <property type="entry name" value="PAS-like_dom_sf"/>
</dbReference>
<organism evidence="7 8">
    <name type="scientific">Clostridium fermenticellae</name>
    <dbReference type="NCBI Taxonomy" id="2068654"/>
    <lineage>
        <taxon>Bacteria</taxon>
        <taxon>Bacillati</taxon>
        <taxon>Bacillota</taxon>
        <taxon>Clostridia</taxon>
        <taxon>Eubacteriales</taxon>
        <taxon>Clostridiaceae</taxon>
        <taxon>Clostridium</taxon>
    </lineage>
</organism>
<dbReference type="InterPro" id="IPR003593">
    <property type="entry name" value="AAA+_ATPase"/>
</dbReference>
<dbReference type="Pfam" id="PF00158">
    <property type="entry name" value="Sigma54_activat"/>
    <property type="match status" value="1"/>
</dbReference>
<dbReference type="InterPro" id="IPR002197">
    <property type="entry name" value="HTH_Fis"/>
</dbReference>
<dbReference type="KEGG" id="cfer:D4Z93_06435"/>
<feature type="domain" description="Sigma-54 factor interaction" evidence="6">
    <location>
        <begin position="161"/>
        <end position="390"/>
    </location>
</feature>
<dbReference type="SMART" id="SM00382">
    <property type="entry name" value="AAA"/>
    <property type="match status" value="1"/>
</dbReference>
<dbReference type="GO" id="GO:0006355">
    <property type="term" value="P:regulation of DNA-templated transcription"/>
    <property type="evidence" value="ECO:0007669"/>
    <property type="project" value="InterPro"/>
</dbReference>
<gene>
    <name evidence="7" type="ORF">D4Z93_06435</name>
</gene>
<dbReference type="GO" id="GO:0005524">
    <property type="term" value="F:ATP binding"/>
    <property type="evidence" value="ECO:0007669"/>
    <property type="project" value="UniProtKB-KW"/>
</dbReference>
<dbReference type="Pfam" id="PF02954">
    <property type="entry name" value="HTH_8"/>
    <property type="match status" value="1"/>
</dbReference>
<dbReference type="Gene3D" id="1.10.8.60">
    <property type="match status" value="1"/>
</dbReference>
<dbReference type="InterPro" id="IPR027417">
    <property type="entry name" value="P-loop_NTPase"/>
</dbReference>
<dbReference type="PRINTS" id="PR01590">
    <property type="entry name" value="HTHFIS"/>
</dbReference>
<dbReference type="Pfam" id="PF25601">
    <property type="entry name" value="AAA_lid_14"/>
    <property type="match status" value="1"/>
</dbReference>
<reference evidence="7 8" key="1">
    <citation type="journal article" date="2019" name="Int. J. Syst. Evol. Microbiol.">
        <title>Clostridium fermenticellae sp. nov., isolated from the mud in a fermentation cellar for the production of the Chinese liquor, baijiu.</title>
        <authorList>
            <person name="Xu P.X."/>
            <person name="Chai L.J."/>
            <person name="Qiu T."/>
            <person name="Zhang X.J."/>
            <person name="Lu Z.M."/>
            <person name="Xiao C."/>
            <person name="Wang S.T."/>
            <person name="Shen C.H."/>
            <person name="Shi J.S."/>
            <person name="Xu Z.H."/>
        </authorList>
    </citation>
    <scope>NUCLEOTIDE SEQUENCE [LARGE SCALE GENOMIC DNA]</scope>
    <source>
        <strain evidence="7 8">JN500901</strain>
    </source>
</reference>
<evidence type="ECO:0000313" key="8">
    <source>
        <dbReference type="Proteomes" id="UP000266301"/>
    </source>
</evidence>
<dbReference type="Proteomes" id="UP000266301">
    <property type="component" value="Chromosome"/>
</dbReference>
<keyword evidence="4" id="KW-0238">DNA-binding</keyword>
<dbReference type="Gene3D" id="1.10.10.60">
    <property type="entry name" value="Homeodomain-like"/>
    <property type="match status" value="1"/>
</dbReference>
<keyword evidence="1" id="KW-0547">Nucleotide-binding</keyword>
<dbReference type="PROSITE" id="PS00675">
    <property type="entry name" value="SIGMA54_INTERACT_1"/>
    <property type="match status" value="1"/>
</dbReference>
<dbReference type="SUPFAM" id="SSF52540">
    <property type="entry name" value="P-loop containing nucleoside triphosphate hydrolases"/>
    <property type="match status" value="1"/>
</dbReference>
<evidence type="ECO:0000256" key="4">
    <source>
        <dbReference type="ARBA" id="ARBA00023125"/>
    </source>
</evidence>
<dbReference type="SUPFAM" id="SSF46689">
    <property type="entry name" value="Homeodomain-like"/>
    <property type="match status" value="1"/>
</dbReference>
<dbReference type="GO" id="GO:0043565">
    <property type="term" value="F:sequence-specific DNA binding"/>
    <property type="evidence" value="ECO:0007669"/>
    <property type="project" value="InterPro"/>
</dbReference>
<keyword evidence="5" id="KW-0804">Transcription</keyword>